<dbReference type="Proteomes" id="UP000185511">
    <property type="component" value="Chromosome"/>
</dbReference>
<gene>
    <name evidence="3" type="ORF">UA74_27935</name>
</gene>
<sequence>MLVAGTAAAGLTVVAPAASWAAGRQGTSGAPSDSMTAGGRRDPFTLGVASGDPFPDGFVLWTRLAPEPLAEDGMGGMPARSVRVQWELATDERFRRVVRRGTEHARPELGHSVHVELSGLRSGTEYFSRFRTGGHHSPVGRADFRVVPQVSRTGAPVHTRASFVVPDREATLHEV</sequence>
<dbReference type="Gene3D" id="2.60.40.380">
    <property type="entry name" value="Purple acid phosphatase-like, N-terminal"/>
    <property type="match status" value="1"/>
</dbReference>
<name>A0AAC9PUU7_9PSEU</name>
<evidence type="ECO:0000313" key="3">
    <source>
        <dbReference type="EMBL" id="APU17588.1"/>
    </source>
</evidence>
<feature type="domain" description="Phospholipase D N-terminal" evidence="2">
    <location>
        <begin position="46"/>
        <end position="142"/>
    </location>
</feature>
<dbReference type="InterPro" id="IPR032093">
    <property type="entry name" value="PhoD_N"/>
</dbReference>
<dbReference type="EMBL" id="CP016076">
    <property type="protein sequence ID" value="APU17588.1"/>
    <property type="molecule type" value="Genomic_DNA"/>
</dbReference>
<organism evidence="3 4">
    <name type="scientific">Actinoalloteichus fjordicus</name>
    <dbReference type="NCBI Taxonomy" id="1612552"/>
    <lineage>
        <taxon>Bacteria</taxon>
        <taxon>Bacillati</taxon>
        <taxon>Actinomycetota</taxon>
        <taxon>Actinomycetes</taxon>
        <taxon>Pseudonocardiales</taxon>
        <taxon>Pseudonocardiaceae</taxon>
        <taxon>Actinoalloteichus</taxon>
    </lineage>
</organism>
<keyword evidence="4" id="KW-1185">Reference proteome</keyword>
<dbReference type="PANTHER" id="PTHR43606:SF2">
    <property type="entry name" value="ALKALINE PHOSPHATASE FAMILY PROTEIN (AFU_ORTHOLOGUE AFUA_5G03860)"/>
    <property type="match status" value="1"/>
</dbReference>
<evidence type="ECO:0000313" key="4">
    <source>
        <dbReference type="Proteomes" id="UP000185511"/>
    </source>
</evidence>
<evidence type="ECO:0000259" key="2">
    <source>
        <dbReference type="Pfam" id="PF16655"/>
    </source>
</evidence>
<evidence type="ECO:0000256" key="1">
    <source>
        <dbReference type="SAM" id="MobiDB-lite"/>
    </source>
</evidence>
<accession>A0AAC9PUU7</accession>
<protein>
    <submittedName>
        <fullName evidence="3">PhoD-like phosphatase</fullName>
    </submittedName>
</protein>
<proteinExistence type="predicted"/>
<feature type="region of interest" description="Disordered" evidence="1">
    <location>
        <begin position="20"/>
        <end position="47"/>
    </location>
</feature>
<reference evidence="4" key="1">
    <citation type="submission" date="2016-06" db="EMBL/GenBank/DDBJ databases">
        <title>Complete genome sequence of Actinoalloteichus fjordicus DSM 46855 (=ADI127-17), type strain of the new species Actinoalloteichus fjordicus.</title>
        <authorList>
            <person name="Ruckert C."/>
            <person name="Nouioui I."/>
            <person name="Willmese J."/>
            <person name="van Wezel G."/>
            <person name="Klenk H.-P."/>
            <person name="Kalinowski J."/>
            <person name="Zotchev S.B."/>
        </authorList>
    </citation>
    <scope>NUCLEOTIDE SEQUENCE [LARGE SCALE GENOMIC DNA]</scope>
    <source>
        <strain evidence="4">ADI127-7</strain>
    </source>
</reference>
<dbReference type="Pfam" id="PF16655">
    <property type="entry name" value="PhoD_N"/>
    <property type="match status" value="1"/>
</dbReference>
<dbReference type="AlphaFoldDB" id="A0AAC9PUU7"/>
<dbReference type="PANTHER" id="PTHR43606">
    <property type="entry name" value="PHOSPHATASE, PUTATIVE (AFU_ORTHOLOGUE AFUA_6G08710)-RELATED"/>
    <property type="match status" value="1"/>
</dbReference>
<dbReference type="InterPro" id="IPR052900">
    <property type="entry name" value="Phospholipid_Metab_Enz"/>
</dbReference>
<dbReference type="RefSeq" id="WP_075765792.1">
    <property type="nucleotide sequence ID" value="NZ_CP016076.1"/>
</dbReference>
<feature type="compositionally biased region" description="Polar residues" evidence="1">
    <location>
        <begin position="25"/>
        <end position="35"/>
    </location>
</feature>
<dbReference type="KEGG" id="acad:UA74_27935"/>